<sequence length="184" mass="20591">MRKGFLSALEQREKQDTLFYLLFVIHIPRQVVSTGDQEEIQSYRNADWMRLSPASVSERKLGKGEREYFSFGIKEKAPGTEDRLGSNQTIAEPQGEKCQEPFIRQLDQSIHNQRLKRLMTPSAISADTGSVPRMSSVECASLTEPIVSTSRGGCWSEAAHPPLHAILAQAIEFTCMVRGLVPNL</sequence>
<proteinExistence type="predicted"/>
<accession>A0AAE0ZLT4</accession>
<protein>
    <submittedName>
        <fullName evidence="1">Uncharacterized protein</fullName>
    </submittedName>
</protein>
<dbReference type="AlphaFoldDB" id="A0AAE0ZLT4"/>
<dbReference type="EMBL" id="JAWDGP010003693">
    <property type="protein sequence ID" value="KAK3771618.1"/>
    <property type="molecule type" value="Genomic_DNA"/>
</dbReference>
<name>A0AAE0ZLT4_9GAST</name>
<gene>
    <name evidence="1" type="ORF">RRG08_047875</name>
</gene>
<evidence type="ECO:0000313" key="1">
    <source>
        <dbReference type="EMBL" id="KAK3771618.1"/>
    </source>
</evidence>
<evidence type="ECO:0000313" key="2">
    <source>
        <dbReference type="Proteomes" id="UP001283361"/>
    </source>
</evidence>
<comment type="caution">
    <text evidence="1">The sequence shown here is derived from an EMBL/GenBank/DDBJ whole genome shotgun (WGS) entry which is preliminary data.</text>
</comment>
<organism evidence="1 2">
    <name type="scientific">Elysia crispata</name>
    <name type="common">lettuce slug</name>
    <dbReference type="NCBI Taxonomy" id="231223"/>
    <lineage>
        <taxon>Eukaryota</taxon>
        <taxon>Metazoa</taxon>
        <taxon>Spiralia</taxon>
        <taxon>Lophotrochozoa</taxon>
        <taxon>Mollusca</taxon>
        <taxon>Gastropoda</taxon>
        <taxon>Heterobranchia</taxon>
        <taxon>Euthyneura</taxon>
        <taxon>Panpulmonata</taxon>
        <taxon>Sacoglossa</taxon>
        <taxon>Placobranchoidea</taxon>
        <taxon>Plakobranchidae</taxon>
        <taxon>Elysia</taxon>
    </lineage>
</organism>
<keyword evidence="2" id="KW-1185">Reference proteome</keyword>
<dbReference type="Proteomes" id="UP001283361">
    <property type="component" value="Unassembled WGS sequence"/>
</dbReference>
<reference evidence="1" key="1">
    <citation type="journal article" date="2023" name="G3 (Bethesda)">
        <title>A reference genome for the long-term kleptoplast-retaining sea slug Elysia crispata morphotype clarki.</title>
        <authorList>
            <person name="Eastman K.E."/>
            <person name="Pendleton A.L."/>
            <person name="Shaikh M.A."/>
            <person name="Suttiyut T."/>
            <person name="Ogas R."/>
            <person name="Tomko P."/>
            <person name="Gavelis G."/>
            <person name="Widhalm J.R."/>
            <person name="Wisecaver J.H."/>
        </authorList>
    </citation>
    <scope>NUCLEOTIDE SEQUENCE</scope>
    <source>
        <strain evidence="1">ECLA1</strain>
    </source>
</reference>